<name>A0AAD9HPS9_9PEZI</name>
<dbReference type="Proteomes" id="UP001232148">
    <property type="component" value="Unassembled WGS sequence"/>
</dbReference>
<feature type="compositionally biased region" description="Basic and acidic residues" evidence="1">
    <location>
        <begin position="235"/>
        <end position="248"/>
    </location>
</feature>
<dbReference type="SUPFAM" id="SSF52540">
    <property type="entry name" value="P-loop containing nucleoside triphosphate hydrolases"/>
    <property type="match status" value="1"/>
</dbReference>
<feature type="region of interest" description="Disordered" evidence="1">
    <location>
        <begin position="1061"/>
        <end position="1126"/>
    </location>
</feature>
<dbReference type="PANTHER" id="PTHR46411">
    <property type="entry name" value="FAMILY ATPASE, PUTATIVE-RELATED"/>
    <property type="match status" value="1"/>
</dbReference>
<keyword evidence="4" id="KW-1185">Reference proteome</keyword>
<evidence type="ECO:0000313" key="4">
    <source>
        <dbReference type="Proteomes" id="UP001232148"/>
    </source>
</evidence>
<sequence>MEATKLTAPSDLNAAYKDLSLPGNLFYRENLEFYRDMMFFMRSIRSSHQKLTRIEQVQRDAQELARKARPAWSDDLEIIKKISTEAFVAKEPAKVVQVDWDVIAFEKTDTKKHLMAPIQVISSEPEPQTILQLDLASVGNNIGNKTRSQLPLRHNERISPNLESLIEQPLPERIKIKSKALVAVLIQVRELAKGPGWVVAHDGSLVILRPYQALIYYQSQLRDWLADLERKFENHDGREPEHASKDDDVPQVEESLSPKGAEEEGGENNHDQNIAHDGDSAGDAREAENGPEDSETMALATSITALLHLRCLVQFMDAEFEPKREYINSMQCTRIHFHDLWHLFKPGDEVISQEQKQAFVVVRVQIPRHKVEEPWERWNKRALADDSDSDSDGEDDEDDNPFTLHCVYIDFDGKSFGPVGQKFRISPFGELKQVTSLPVYPLRYAKDTQARDKIAKRGRMLLDVAKSKAMYYMGVTMDKRDEIDSQVVIDFNEALADEDRRKAWEPRIAPVSTAVEAPSDDTCVAICCYNQAINDGFSTDSKMTQDYVKTLIPDTSLRPPSLILSPRSLEDTLNSLSELTETEFLVMTYRVFGFVLRSRKWAQLDLTFLQYENSNARNLTINAFEKLELPDGHRDMVKSLVIQHFRHRQSHFARDEQTDLIQGKGKGLILLLHGAPGVGKTTTAEGIAELFRKPLFQITCGDLGTTAKEVEVELEKNFALASRWGCILLLDEADVFLSARERMDFNRNGLVAVFLRVLEYYAGILFLTTNRIGDFDEAFASRIHMSLYYPELDEQKTLKVFRLNLDLIEQRFQKQGRTIIIDPSSIEDFALHHFRENRYNRWNGRQIRNACQTALALAEFDAQGGMLDVNGEIDRSAVVRLQLKYFRTVQRAYLDFGKYLGDIQGAQGDRRAIDLKLRARNDTAFETRPSLFSQREETRSFTGLHGSQQQFYRNRNSSEISQSTMGLQQDMYQHNYRDRPITPTANVEQQGSGPYNPRMSHHQLSRDSVGNTGGYESPASFGQSKSSQNASIDIQYQQGRQQSQPYESPQPVSQLGYSGEALLRPSFSPGGSSIGHQFSQHHQSQYIHRGSMGQEGGSQDPTILPQDPSANVPRSIYQRGPEGPKG</sequence>
<feature type="compositionally biased region" description="Polar residues" evidence="1">
    <location>
        <begin position="1045"/>
        <end position="1054"/>
    </location>
</feature>
<dbReference type="AlphaFoldDB" id="A0AAD9HPS9"/>
<dbReference type="SMART" id="SM00382">
    <property type="entry name" value="AAA"/>
    <property type="match status" value="1"/>
</dbReference>
<dbReference type="CDD" id="cd19481">
    <property type="entry name" value="RecA-like_protease"/>
    <property type="match status" value="1"/>
</dbReference>
<feature type="region of interest" description="Disordered" evidence="1">
    <location>
        <begin position="1035"/>
        <end position="1054"/>
    </location>
</feature>
<gene>
    <name evidence="3" type="ORF">LX32DRAFT_690499</name>
</gene>
<dbReference type="InterPro" id="IPR003593">
    <property type="entry name" value="AAA+_ATPase"/>
</dbReference>
<dbReference type="InterPro" id="IPR054289">
    <property type="entry name" value="DUF7025"/>
</dbReference>
<dbReference type="Pfam" id="PF23232">
    <property type="entry name" value="AAA_lid_13"/>
    <property type="match status" value="1"/>
</dbReference>
<dbReference type="InterPro" id="IPR056599">
    <property type="entry name" value="AAA_lid_fung"/>
</dbReference>
<feature type="compositionally biased region" description="Low complexity" evidence="1">
    <location>
        <begin position="1035"/>
        <end position="1044"/>
    </location>
</feature>
<evidence type="ECO:0000256" key="1">
    <source>
        <dbReference type="SAM" id="MobiDB-lite"/>
    </source>
</evidence>
<feature type="compositionally biased region" description="Polar residues" evidence="1">
    <location>
        <begin position="983"/>
        <end position="993"/>
    </location>
</feature>
<dbReference type="Pfam" id="PF22942">
    <property type="entry name" value="DUF7025"/>
    <property type="match status" value="1"/>
</dbReference>
<evidence type="ECO:0000313" key="3">
    <source>
        <dbReference type="EMBL" id="KAK2033095.1"/>
    </source>
</evidence>
<feature type="region of interest" description="Disordered" evidence="1">
    <location>
        <begin position="935"/>
        <end position="964"/>
    </location>
</feature>
<dbReference type="EMBL" id="MU842825">
    <property type="protein sequence ID" value="KAK2033095.1"/>
    <property type="molecule type" value="Genomic_DNA"/>
</dbReference>
<accession>A0AAD9HPS9</accession>
<comment type="caution">
    <text evidence="3">The sequence shown here is derived from an EMBL/GenBank/DDBJ whole genome shotgun (WGS) entry which is preliminary data.</text>
</comment>
<dbReference type="InterPro" id="IPR003959">
    <property type="entry name" value="ATPase_AAA_core"/>
</dbReference>
<feature type="compositionally biased region" description="Basic and acidic residues" evidence="1">
    <location>
        <begin position="267"/>
        <end position="288"/>
    </location>
</feature>
<dbReference type="Gene3D" id="3.40.50.300">
    <property type="entry name" value="P-loop containing nucleotide triphosphate hydrolases"/>
    <property type="match status" value="1"/>
</dbReference>
<organism evidence="3 4">
    <name type="scientific">Colletotrichum zoysiae</name>
    <dbReference type="NCBI Taxonomy" id="1216348"/>
    <lineage>
        <taxon>Eukaryota</taxon>
        <taxon>Fungi</taxon>
        <taxon>Dikarya</taxon>
        <taxon>Ascomycota</taxon>
        <taxon>Pezizomycotina</taxon>
        <taxon>Sordariomycetes</taxon>
        <taxon>Hypocreomycetidae</taxon>
        <taxon>Glomerellales</taxon>
        <taxon>Glomerellaceae</taxon>
        <taxon>Colletotrichum</taxon>
        <taxon>Colletotrichum graminicola species complex</taxon>
    </lineage>
</organism>
<dbReference type="Pfam" id="PF00004">
    <property type="entry name" value="AAA"/>
    <property type="match status" value="1"/>
</dbReference>
<feature type="compositionally biased region" description="Polar residues" evidence="1">
    <location>
        <begin position="945"/>
        <end position="964"/>
    </location>
</feature>
<protein>
    <recommendedName>
        <fullName evidence="2">AAA+ ATPase domain-containing protein</fullName>
    </recommendedName>
</protein>
<proteinExistence type="predicted"/>
<evidence type="ECO:0000259" key="2">
    <source>
        <dbReference type="SMART" id="SM00382"/>
    </source>
</evidence>
<feature type="region of interest" description="Disordered" evidence="1">
    <location>
        <begin position="983"/>
        <end position="1030"/>
    </location>
</feature>
<feature type="compositionally biased region" description="Polar residues" evidence="1">
    <location>
        <begin position="1020"/>
        <end position="1030"/>
    </location>
</feature>
<feature type="region of interest" description="Disordered" evidence="1">
    <location>
        <begin position="235"/>
        <end position="295"/>
    </location>
</feature>
<reference evidence="3" key="1">
    <citation type="submission" date="2021-06" db="EMBL/GenBank/DDBJ databases">
        <title>Comparative genomics, transcriptomics and evolutionary studies reveal genomic signatures of adaptation to plant cell wall in hemibiotrophic fungi.</title>
        <authorList>
            <consortium name="DOE Joint Genome Institute"/>
            <person name="Baroncelli R."/>
            <person name="Diaz J.F."/>
            <person name="Benocci T."/>
            <person name="Peng M."/>
            <person name="Battaglia E."/>
            <person name="Haridas S."/>
            <person name="Andreopoulos W."/>
            <person name="Labutti K."/>
            <person name="Pangilinan J."/>
            <person name="Floch G.L."/>
            <person name="Makela M.R."/>
            <person name="Henrissat B."/>
            <person name="Grigoriev I.V."/>
            <person name="Crouch J.A."/>
            <person name="De Vries R.P."/>
            <person name="Sukno S.A."/>
            <person name="Thon M.R."/>
        </authorList>
    </citation>
    <scope>NUCLEOTIDE SEQUENCE</scope>
    <source>
        <strain evidence="3">MAFF235873</strain>
    </source>
</reference>
<dbReference type="GO" id="GO:0005524">
    <property type="term" value="F:ATP binding"/>
    <property type="evidence" value="ECO:0007669"/>
    <property type="project" value="InterPro"/>
</dbReference>
<feature type="compositionally biased region" description="Polar residues" evidence="1">
    <location>
        <begin position="1069"/>
        <end position="1086"/>
    </location>
</feature>
<feature type="domain" description="AAA+ ATPase" evidence="2">
    <location>
        <begin position="666"/>
        <end position="791"/>
    </location>
</feature>
<dbReference type="GO" id="GO:0016887">
    <property type="term" value="F:ATP hydrolysis activity"/>
    <property type="evidence" value="ECO:0007669"/>
    <property type="project" value="InterPro"/>
</dbReference>
<dbReference type="PANTHER" id="PTHR46411:SF2">
    <property type="entry name" value="AAA+ ATPASE DOMAIN-CONTAINING PROTEIN"/>
    <property type="match status" value="1"/>
</dbReference>
<dbReference type="InterPro" id="IPR027417">
    <property type="entry name" value="P-loop_NTPase"/>
</dbReference>